<dbReference type="Pfam" id="PF24102">
    <property type="entry name" value="FLAD1_M"/>
    <property type="match status" value="1"/>
</dbReference>
<evidence type="ECO:0000313" key="2">
    <source>
        <dbReference type="EMBL" id="MBW3098821.1"/>
    </source>
</evidence>
<dbReference type="Proteomes" id="UP001430804">
    <property type="component" value="Unassembled WGS sequence"/>
</dbReference>
<dbReference type="InterPro" id="IPR056596">
    <property type="entry name" value="FLAD1_M"/>
</dbReference>
<organism evidence="2 3">
    <name type="scientific">Pseudohoeflea coraliihabitans</name>
    <dbReference type="NCBI Taxonomy" id="2860393"/>
    <lineage>
        <taxon>Bacteria</taxon>
        <taxon>Pseudomonadati</taxon>
        <taxon>Pseudomonadota</taxon>
        <taxon>Alphaproteobacteria</taxon>
        <taxon>Hyphomicrobiales</taxon>
        <taxon>Rhizobiaceae</taxon>
        <taxon>Pseudohoeflea</taxon>
    </lineage>
</organism>
<dbReference type="EMBL" id="JAHWQX010000004">
    <property type="protein sequence ID" value="MBW3098821.1"/>
    <property type="molecule type" value="Genomic_DNA"/>
</dbReference>
<dbReference type="RefSeq" id="WP_219203131.1">
    <property type="nucleotide sequence ID" value="NZ_JAHWQX010000004.1"/>
</dbReference>
<dbReference type="PANTHER" id="PTHR13939:SF0">
    <property type="entry name" value="NMN AMIDOHYDROLASE-LIKE PROTEIN YFAY"/>
    <property type="match status" value="1"/>
</dbReference>
<dbReference type="PANTHER" id="PTHR13939">
    <property type="entry name" value="NICOTINAMIDE-NUCLEOTIDE AMIDOHYDROLASE PNCC"/>
    <property type="match status" value="1"/>
</dbReference>
<feature type="domain" description="MoaB/Mog" evidence="1">
    <location>
        <begin position="10"/>
        <end position="173"/>
    </location>
</feature>
<dbReference type="InterPro" id="IPR050101">
    <property type="entry name" value="CinA"/>
</dbReference>
<comment type="caution">
    <text evidence="2">The sequence shown here is derived from an EMBL/GenBank/DDBJ whole genome shotgun (WGS) entry which is preliminary data.</text>
</comment>
<protein>
    <submittedName>
        <fullName evidence="2">Competence/damage-inducible protein A</fullName>
    </submittedName>
</protein>
<dbReference type="Pfam" id="PF00994">
    <property type="entry name" value="MoCF_biosynth"/>
    <property type="match status" value="1"/>
</dbReference>
<evidence type="ECO:0000259" key="1">
    <source>
        <dbReference type="SMART" id="SM00852"/>
    </source>
</evidence>
<accession>A0ABS6WS90</accession>
<evidence type="ECO:0000313" key="3">
    <source>
        <dbReference type="Proteomes" id="UP001430804"/>
    </source>
</evidence>
<name>A0ABS6WS90_9HYPH</name>
<dbReference type="InterPro" id="IPR001453">
    <property type="entry name" value="MoaB/Mog_dom"/>
</dbReference>
<gene>
    <name evidence="2" type="ORF">KY465_16170</name>
</gene>
<reference evidence="2" key="1">
    <citation type="submission" date="2021-07" db="EMBL/GenBank/DDBJ databases">
        <title>Pseudohoeflea marina sp. nov. a polyhydroxyalcanoate-producing bacterium.</title>
        <authorList>
            <person name="Zheng W."/>
            <person name="Yu S."/>
            <person name="Huang Y."/>
        </authorList>
    </citation>
    <scope>NUCLEOTIDE SEQUENCE</scope>
    <source>
        <strain evidence="2">DP4N28-3</strain>
    </source>
</reference>
<keyword evidence="3" id="KW-1185">Reference proteome</keyword>
<sequence length="265" mass="27712">MPEPDRVTAAALAIGDELLSGRTKDRNIGHLAELLTLRGIDLCEARIVADTQSAIVAALNALRASHDYVFTSGGIGPTHDDITADAVAAAFGVPCQHDAEAMQRLGEHYARRGVEFTSARQRMARMPLGARLIDNPVSVAPGFVIGNVFVMAGVPQVFSAMLDNVLPELEGGRPLISRTYPCPLAEGDIGAALADLSKAHAAVSIGSYPRLTDTGYANEIIVRGREAAAVEAAGTAVAALIERLRRQDDAAAAVRGDKRGAPGAD</sequence>
<dbReference type="SMART" id="SM00852">
    <property type="entry name" value="MoCF_biosynth"/>
    <property type="match status" value="1"/>
</dbReference>
<proteinExistence type="predicted"/>
<dbReference type="CDD" id="cd00885">
    <property type="entry name" value="cinA"/>
    <property type="match status" value="1"/>
</dbReference>